<dbReference type="EMBL" id="BGPR01046513">
    <property type="protein sequence ID" value="GBO23456.1"/>
    <property type="molecule type" value="Genomic_DNA"/>
</dbReference>
<comment type="caution">
    <text evidence="1">The sequence shown here is derived from an EMBL/GenBank/DDBJ whole genome shotgun (WGS) entry which is preliminary data.</text>
</comment>
<evidence type="ECO:0000313" key="1">
    <source>
        <dbReference type="EMBL" id="GBO23456.1"/>
    </source>
</evidence>
<organism evidence="1 2">
    <name type="scientific">Araneus ventricosus</name>
    <name type="common">Orbweaver spider</name>
    <name type="synonym">Epeira ventricosa</name>
    <dbReference type="NCBI Taxonomy" id="182803"/>
    <lineage>
        <taxon>Eukaryota</taxon>
        <taxon>Metazoa</taxon>
        <taxon>Ecdysozoa</taxon>
        <taxon>Arthropoda</taxon>
        <taxon>Chelicerata</taxon>
        <taxon>Arachnida</taxon>
        <taxon>Araneae</taxon>
        <taxon>Araneomorphae</taxon>
        <taxon>Entelegynae</taxon>
        <taxon>Araneoidea</taxon>
        <taxon>Araneidae</taxon>
        <taxon>Araneus</taxon>
    </lineage>
</organism>
<keyword evidence="2" id="KW-1185">Reference proteome</keyword>
<dbReference type="Proteomes" id="UP000499080">
    <property type="component" value="Unassembled WGS sequence"/>
</dbReference>
<gene>
    <name evidence="1" type="ORF">AVEN_104804_1</name>
</gene>
<protein>
    <submittedName>
        <fullName evidence="1">Uncharacterized protein</fullName>
    </submittedName>
</protein>
<accession>A0A4Y2VH30</accession>
<evidence type="ECO:0000313" key="2">
    <source>
        <dbReference type="Proteomes" id="UP000499080"/>
    </source>
</evidence>
<name>A0A4Y2VH30_ARAVE</name>
<dbReference type="AlphaFoldDB" id="A0A4Y2VH30"/>
<reference evidence="1 2" key="1">
    <citation type="journal article" date="2019" name="Sci. Rep.">
        <title>Orb-weaving spider Araneus ventricosus genome elucidates the spidroin gene catalogue.</title>
        <authorList>
            <person name="Kono N."/>
            <person name="Nakamura H."/>
            <person name="Ohtoshi R."/>
            <person name="Moran D.A.P."/>
            <person name="Shinohara A."/>
            <person name="Yoshida Y."/>
            <person name="Fujiwara M."/>
            <person name="Mori M."/>
            <person name="Tomita M."/>
            <person name="Arakawa K."/>
        </authorList>
    </citation>
    <scope>NUCLEOTIDE SEQUENCE [LARGE SCALE GENOMIC DNA]</scope>
</reference>
<proteinExistence type="predicted"/>
<sequence>MKYAPIRPAIKHEPVVSPSSLPNGSHGPNVSSSLCSLRLWQQRDRNWRERSKTGAEVFPLCMIYRSTGFSIYDHKEKGSSPTQVLSATSKFVFCGLSAVLKNYDVLEKGMGGSKICIHA</sequence>